<gene>
    <name evidence="2" type="ORF">FGF80_18650</name>
</gene>
<dbReference type="CDD" id="cd22231">
    <property type="entry name" value="RHH_NikR_HicB-like"/>
    <property type="match status" value="1"/>
</dbReference>
<evidence type="ECO:0000313" key="2">
    <source>
        <dbReference type="EMBL" id="QCW05322.1"/>
    </source>
</evidence>
<name>A0A4P9TM88_9EURY</name>
<dbReference type="GO" id="GO:0006355">
    <property type="term" value="P:regulation of DNA-templated transcription"/>
    <property type="evidence" value="ECO:0007669"/>
    <property type="project" value="InterPro"/>
</dbReference>
<dbReference type="Gene3D" id="1.10.1220.10">
    <property type="entry name" value="Met repressor-like"/>
    <property type="match status" value="1"/>
</dbReference>
<dbReference type="Proteomes" id="UP000307562">
    <property type="component" value="Plasmid pNPA70"/>
</dbReference>
<proteinExistence type="predicted"/>
<dbReference type="Pfam" id="PF01402">
    <property type="entry name" value="RHH_1"/>
    <property type="match status" value="1"/>
</dbReference>
<keyword evidence="3" id="KW-1185">Reference proteome</keyword>
<dbReference type="SUPFAM" id="SSF47598">
    <property type="entry name" value="Ribbon-helix-helix"/>
    <property type="match status" value="1"/>
</dbReference>
<dbReference type="InterPro" id="IPR002145">
    <property type="entry name" value="CopG"/>
</dbReference>
<dbReference type="InterPro" id="IPR013321">
    <property type="entry name" value="Arc_rbn_hlx_hlx"/>
</dbReference>
<dbReference type="InterPro" id="IPR010985">
    <property type="entry name" value="Ribbon_hlx_hlx"/>
</dbReference>
<dbReference type="KEGG" id="npl:FGF80_18650"/>
<evidence type="ECO:0000313" key="3">
    <source>
        <dbReference type="Proteomes" id="UP000307562"/>
    </source>
</evidence>
<sequence>MERVTFRTTGGQLEALESLVDAGQFPNRSAAIRAAIRQLVGDDSAETRGEQQ</sequence>
<keyword evidence="2" id="KW-0614">Plasmid</keyword>
<dbReference type="AlphaFoldDB" id="A0A4P9TM88"/>
<organism evidence="2 3">
    <name type="scientific">Natrinema pallidum</name>
    <dbReference type="NCBI Taxonomy" id="69527"/>
    <lineage>
        <taxon>Archaea</taxon>
        <taxon>Methanobacteriati</taxon>
        <taxon>Methanobacteriota</taxon>
        <taxon>Stenosarchaea group</taxon>
        <taxon>Halobacteria</taxon>
        <taxon>Halobacteriales</taxon>
        <taxon>Natrialbaceae</taxon>
        <taxon>Natrinema</taxon>
    </lineage>
</organism>
<evidence type="ECO:0000259" key="1">
    <source>
        <dbReference type="Pfam" id="PF01402"/>
    </source>
</evidence>
<accession>A0A4P9TM88</accession>
<feature type="domain" description="Ribbon-helix-helix protein CopG" evidence="1">
    <location>
        <begin position="12"/>
        <end position="41"/>
    </location>
</feature>
<protein>
    <submittedName>
        <fullName evidence="2">Ribbon-helix-helix protein, CopG family</fullName>
    </submittedName>
</protein>
<reference evidence="3" key="1">
    <citation type="submission" date="2019-05" db="EMBL/GenBank/DDBJ databases">
        <title>Complete Genome Sequence and Methylation Pattern of the Halophilic Archaeon Natrinema pallidum BOL6-1.</title>
        <authorList>
            <person name="DasSarma P."/>
            <person name="DasSarma B.P."/>
            <person name="DasSarma S.L."/>
            <person name="Martinez F.L."/>
            <person name="Guzman D."/>
            <person name="Roberts R.J."/>
            <person name="DasSarma S."/>
        </authorList>
    </citation>
    <scope>NUCLEOTIDE SEQUENCE [LARGE SCALE GENOMIC DNA]</scope>
    <source>
        <strain evidence="3">BOL6-1</strain>
        <plasmid evidence="3">pnpa70</plasmid>
    </source>
</reference>
<dbReference type="EMBL" id="CP040639">
    <property type="protein sequence ID" value="QCW05322.1"/>
    <property type="molecule type" value="Genomic_DNA"/>
</dbReference>
<geneLocation type="plasmid" evidence="3">
    <name>pnpa70</name>
</geneLocation>